<dbReference type="EMBL" id="NOWI01000011">
    <property type="protein sequence ID" value="RFT42249.1"/>
    <property type="molecule type" value="Genomic_DNA"/>
</dbReference>
<feature type="transmembrane region" description="Helical" evidence="5">
    <location>
        <begin position="107"/>
        <end position="129"/>
    </location>
</feature>
<organism evidence="6 7">
    <name type="scientific">Cutibacterium avidum</name>
    <dbReference type="NCBI Taxonomy" id="33010"/>
    <lineage>
        <taxon>Bacteria</taxon>
        <taxon>Bacillati</taxon>
        <taxon>Actinomycetota</taxon>
        <taxon>Actinomycetes</taxon>
        <taxon>Propionibacteriales</taxon>
        <taxon>Propionibacteriaceae</taxon>
        <taxon>Cutibacterium</taxon>
    </lineage>
</organism>
<evidence type="ECO:0000313" key="6">
    <source>
        <dbReference type="EMBL" id="RFT42249.1"/>
    </source>
</evidence>
<dbReference type="Pfam" id="PF02674">
    <property type="entry name" value="Colicin_V"/>
    <property type="match status" value="1"/>
</dbReference>
<dbReference type="InterPro" id="IPR003825">
    <property type="entry name" value="Colicin-V_CvpA"/>
</dbReference>
<dbReference type="InterPro" id="IPR009003">
    <property type="entry name" value="Peptidase_S1_PA"/>
</dbReference>
<dbReference type="PANTHER" id="PTHR43019:SF23">
    <property type="entry name" value="PROTEASE DO-LIKE 5, CHLOROPLASTIC"/>
    <property type="match status" value="1"/>
</dbReference>
<dbReference type="GO" id="GO:0006508">
    <property type="term" value="P:proteolysis"/>
    <property type="evidence" value="ECO:0007669"/>
    <property type="project" value="UniProtKB-KW"/>
</dbReference>
<sequence length="397" mass="41499">MPHILDVILVVYLTMRAMAGWMRGAVVGVASLIGLVLGVWAGLWTSGIVAAQFFDENWTWLAAGAVRVCITLVIAEIIQGICVHIAQHIHRAFNSVGLGNVDRFGGSVLNVIATALVVTVAATALSPILPPSWTEAIDESSVITQTNRVIPDEVNEAAARLVGRAADTFPKVFADEAPSLPAPAPDDETVTTPGVRRAAQSIVKVRSRAPRCDRASEGTGWVSSRHRVVTNAHVVAGSNQVTVQVGGSGARLQARVVSYDPDMDLAVLAVPDLHAPALTMASAVKDGDPTVVAGFPLDGPYTLEAATVRGSIMARGENIYGTDTVVREILSLRGTVRPGNSGGPLLTTDGKVAGTIFARSTAQPQTGYALSNNQTRKFIRAGANDTTAAATGWCTVG</sequence>
<dbReference type="Gene3D" id="2.40.10.10">
    <property type="entry name" value="Trypsin-like serine proteases"/>
    <property type="match status" value="2"/>
</dbReference>
<dbReference type="NCBIfam" id="NF033740">
    <property type="entry name" value="MarP_fam_protase"/>
    <property type="match status" value="1"/>
</dbReference>
<dbReference type="Proteomes" id="UP000259211">
    <property type="component" value="Unassembled WGS sequence"/>
</dbReference>
<dbReference type="Pfam" id="PF13365">
    <property type="entry name" value="Trypsin_2"/>
    <property type="match status" value="1"/>
</dbReference>
<name>A0A3E2DA05_9ACTN</name>
<dbReference type="AlphaFoldDB" id="A0A3E2DA05"/>
<dbReference type="RefSeq" id="WP_117189729.1">
    <property type="nucleotide sequence ID" value="NZ_NOWI01000011.1"/>
</dbReference>
<dbReference type="SUPFAM" id="SSF50494">
    <property type="entry name" value="Trypsin-like serine proteases"/>
    <property type="match status" value="1"/>
</dbReference>
<gene>
    <name evidence="6" type="ORF">CHT91_11330</name>
</gene>
<keyword evidence="2 5" id="KW-0812">Transmembrane</keyword>
<keyword evidence="3 5" id="KW-1133">Transmembrane helix</keyword>
<evidence type="ECO:0000256" key="5">
    <source>
        <dbReference type="SAM" id="Phobius"/>
    </source>
</evidence>
<evidence type="ECO:0000256" key="2">
    <source>
        <dbReference type="ARBA" id="ARBA00022692"/>
    </source>
</evidence>
<dbReference type="PRINTS" id="PR00834">
    <property type="entry name" value="PROTEASES2C"/>
</dbReference>
<keyword evidence="6" id="KW-0645">Protease</keyword>
<dbReference type="GO" id="GO:0016020">
    <property type="term" value="C:membrane"/>
    <property type="evidence" value="ECO:0007669"/>
    <property type="project" value="UniProtKB-SubCell"/>
</dbReference>
<feature type="transmembrane region" description="Helical" evidence="5">
    <location>
        <begin position="25"/>
        <end position="54"/>
    </location>
</feature>
<dbReference type="PANTHER" id="PTHR43019">
    <property type="entry name" value="SERINE ENDOPROTEASE DEGS"/>
    <property type="match status" value="1"/>
</dbReference>
<proteinExistence type="predicted"/>
<keyword evidence="4 5" id="KW-0472">Membrane</keyword>
<dbReference type="InterPro" id="IPR001940">
    <property type="entry name" value="Peptidase_S1C"/>
</dbReference>
<evidence type="ECO:0000256" key="3">
    <source>
        <dbReference type="ARBA" id="ARBA00022989"/>
    </source>
</evidence>
<evidence type="ECO:0000256" key="4">
    <source>
        <dbReference type="ARBA" id="ARBA00023136"/>
    </source>
</evidence>
<dbReference type="InterPro" id="IPR047680">
    <property type="entry name" value="MarP-like"/>
</dbReference>
<accession>A0A3E2DA05</accession>
<keyword evidence="6" id="KW-0378">Hydrolase</keyword>
<dbReference type="GO" id="GO:0009403">
    <property type="term" value="P:toxin biosynthetic process"/>
    <property type="evidence" value="ECO:0007669"/>
    <property type="project" value="InterPro"/>
</dbReference>
<evidence type="ECO:0000313" key="7">
    <source>
        <dbReference type="Proteomes" id="UP000259211"/>
    </source>
</evidence>
<dbReference type="InterPro" id="IPR043504">
    <property type="entry name" value="Peptidase_S1_PA_chymotrypsin"/>
</dbReference>
<evidence type="ECO:0000256" key="1">
    <source>
        <dbReference type="ARBA" id="ARBA00004141"/>
    </source>
</evidence>
<comment type="subcellular location">
    <subcellularLocation>
        <location evidence="1">Membrane</location>
        <topology evidence="1">Multi-pass membrane protein</topology>
    </subcellularLocation>
</comment>
<dbReference type="GO" id="GO:0004252">
    <property type="term" value="F:serine-type endopeptidase activity"/>
    <property type="evidence" value="ECO:0007669"/>
    <property type="project" value="InterPro"/>
</dbReference>
<protein>
    <submittedName>
        <fullName evidence="6">Serine protease</fullName>
    </submittedName>
</protein>
<comment type="caution">
    <text evidence="6">The sequence shown here is derived from an EMBL/GenBank/DDBJ whole genome shotgun (WGS) entry which is preliminary data.</text>
</comment>
<feature type="transmembrane region" description="Helical" evidence="5">
    <location>
        <begin position="60"/>
        <end position="86"/>
    </location>
</feature>
<reference evidence="6 7" key="1">
    <citation type="submission" date="2017-07" db="EMBL/GenBank/DDBJ databases">
        <authorList>
            <person name="Sun Z.S."/>
            <person name="Albrecht U."/>
            <person name="Echele G."/>
            <person name="Lee C.C."/>
        </authorList>
    </citation>
    <scope>NUCLEOTIDE SEQUENCE [LARGE SCALE GENOMIC DNA]</scope>
    <source>
        <strain evidence="6 7">P16-029</strain>
    </source>
</reference>